<gene>
    <name evidence="6" type="ORF">IB285_07205</name>
</gene>
<comment type="similarity">
    <text evidence="1">Belongs to the Gfa family.</text>
</comment>
<evidence type="ECO:0000256" key="1">
    <source>
        <dbReference type="ARBA" id="ARBA00005495"/>
    </source>
</evidence>
<dbReference type="PANTHER" id="PTHR33337">
    <property type="entry name" value="GFA DOMAIN-CONTAINING PROTEIN"/>
    <property type="match status" value="1"/>
</dbReference>
<evidence type="ECO:0000313" key="6">
    <source>
        <dbReference type="EMBL" id="MBD2842043.1"/>
    </source>
</evidence>
<dbReference type="RefSeq" id="WP_190787538.1">
    <property type="nucleotide sequence ID" value="NZ_JACXLC010000001.1"/>
</dbReference>
<dbReference type="Proteomes" id="UP000635384">
    <property type="component" value="Unassembled WGS sequence"/>
</dbReference>
<dbReference type="Pfam" id="PF04828">
    <property type="entry name" value="GFA"/>
    <property type="match status" value="1"/>
</dbReference>
<name>A0ABR8KSJ3_9SPHN</name>
<dbReference type="PANTHER" id="PTHR33337:SF40">
    <property type="entry name" value="CENP-V_GFA DOMAIN-CONTAINING PROTEIN-RELATED"/>
    <property type="match status" value="1"/>
</dbReference>
<keyword evidence="3" id="KW-0862">Zinc</keyword>
<evidence type="ECO:0000259" key="5">
    <source>
        <dbReference type="PROSITE" id="PS51891"/>
    </source>
</evidence>
<dbReference type="InterPro" id="IPR011057">
    <property type="entry name" value="Mss4-like_sf"/>
</dbReference>
<dbReference type="SUPFAM" id="SSF51316">
    <property type="entry name" value="Mss4-like"/>
    <property type="match status" value="1"/>
</dbReference>
<dbReference type="EMBL" id="JACXLC010000001">
    <property type="protein sequence ID" value="MBD2842043.1"/>
    <property type="molecule type" value="Genomic_DNA"/>
</dbReference>
<proteinExistence type="inferred from homology"/>
<evidence type="ECO:0000256" key="2">
    <source>
        <dbReference type="ARBA" id="ARBA00022723"/>
    </source>
</evidence>
<evidence type="ECO:0000256" key="4">
    <source>
        <dbReference type="ARBA" id="ARBA00023239"/>
    </source>
</evidence>
<sequence>MKGGCACGAVRYRLSGDPIETSWCHCRNCQRISGAPGAVYTTVSRTDFEISDGETLVGRIRLSPGAERLFCSRCGSPLATLIESEPDTVDVTVATFDDPDGFEPEFHIFERSRIGWFQTDDTLPRFAGSRKDSNQ</sequence>
<keyword evidence="4" id="KW-0456">Lyase</keyword>
<dbReference type="Gene3D" id="3.90.1590.10">
    <property type="entry name" value="glutathione-dependent formaldehyde- activating enzyme (gfa)"/>
    <property type="match status" value="1"/>
</dbReference>
<comment type="caution">
    <text evidence="6">The sequence shown here is derived from an EMBL/GenBank/DDBJ whole genome shotgun (WGS) entry which is preliminary data.</text>
</comment>
<protein>
    <submittedName>
        <fullName evidence="6">GFA family protein</fullName>
    </submittedName>
</protein>
<accession>A0ABR8KSJ3</accession>
<dbReference type="InterPro" id="IPR006913">
    <property type="entry name" value="CENP-V/GFA"/>
</dbReference>
<keyword evidence="7" id="KW-1185">Reference proteome</keyword>
<feature type="domain" description="CENP-V/GFA" evidence="5">
    <location>
        <begin position="1"/>
        <end position="103"/>
    </location>
</feature>
<dbReference type="PROSITE" id="PS51891">
    <property type="entry name" value="CENP_V_GFA"/>
    <property type="match status" value="1"/>
</dbReference>
<keyword evidence="2" id="KW-0479">Metal-binding</keyword>
<organism evidence="6 7">
    <name type="scientific">Erythrobacter rubeus</name>
    <dbReference type="NCBI Taxonomy" id="2760803"/>
    <lineage>
        <taxon>Bacteria</taxon>
        <taxon>Pseudomonadati</taxon>
        <taxon>Pseudomonadota</taxon>
        <taxon>Alphaproteobacteria</taxon>
        <taxon>Sphingomonadales</taxon>
        <taxon>Erythrobacteraceae</taxon>
        <taxon>Erythrobacter/Porphyrobacter group</taxon>
        <taxon>Erythrobacter</taxon>
    </lineage>
</organism>
<reference evidence="6 7" key="1">
    <citation type="submission" date="2020-09" db="EMBL/GenBank/DDBJ databases">
        <authorList>
            <person name="Yoon J.-W."/>
        </authorList>
    </citation>
    <scope>NUCLEOTIDE SEQUENCE [LARGE SCALE GENOMIC DNA]</scope>
    <source>
        <strain evidence="6 7">KMU-140</strain>
    </source>
</reference>
<evidence type="ECO:0000256" key="3">
    <source>
        <dbReference type="ARBA" id="ARBA00022833"/>
    </source>
</evidence>
<evidence type="ECO:0000313" key="7">
    <source>
        <dbReference type="Proteomes" id="UP000635384"/>
    </source>
</evidence>